<dbReference type="Proteomes" id="UP000179179">
    <property type="component" value="Unassembled WGS sequence"/>
</dbReference>
<evidence type="ECO:0000313" key="4">
    <source>
        <dbReference type="EMBL" id="OGM42409.1"/>
    </source>
</evidence>
<keyword evidence="1" id="KW-1015">Disulfide bond</keyword>
<dbReference type="InterPro" id="IPR043504">
    <property type="entry name" value="Peptidase_S1_PA_chymotrypsin"/>
</dbReference>
<dbReference type="SMART" id="SM00672">
    <property type="entry name" value="CAP10"/>
    <property type="match status" value="1"/>
</dbReference>
<keyword evidence="5" id="KW-1185">Reference proteome</keyword>
<comment type="caution">
    <text evidence="4">The sequence shown here is derived from an EMBL/GenBank/DDBJ whole genome shotgun (WGS) entry which is preliminary data.</text>
</comment>
<dbReference type="InterPro" id="IPR051091">
    <property type="entry name" value="O-Glucosyltr/Glycosyltrsf_90"/>
</dbReference>
<dbReference type="RefSeq" id="XP_022386126.1">
    <property type="nucleotide sequence ID" value="XM_022535489.1"/>
</dbReference>
<dbReference type="InterPro" id="IPR006598">
    <property type="entry name" value="CAP10"/>
</dbReference>
<dbReference type="EMBL" id="LYCR01000090">
    <property type="protein sequence ID" value="OGM42409.1"/>
    <property type="molecule type" value="Genomic_DNA"/>
</dbReference>
<dbReference type="GO" id="GO:0006508">
    <property type="term" value="P:proteolysis"/>
    <property type="evidence" value="ECO:0007669"/>
    <property type="project" value="InterPro"/>
</dbReference>
<sequence length="618" mass="68839">MGRLMRPTALQIVILALTAVLGVSIWSLWLGVNSDRDNIHPLLNHLIPAGHCACQASTIFKCDNCLQCPAQPFLDTTSSSFAPPTRSVFNPFEYSYNETQCTTLFPGLFEDPLRAQLFWTARHGISRADIDNINMVDGMARVAVYQGRLYVHRALAKGEDHRRKILGILSSIHRALVSAPHAIPDTEIIFSVEDKLEDIAGPDHPLWVLARKATEESVWLMPDFGFWSWGHIDSRIGPYDEVVKHVEKDELPWEEKQDKLVWRGKLSFAPKLRRTLLEIARNYAWGDVKEVEWKNKANYLSMEKHCDYRFIAHVEGRSYSASLKYRQACRSVVVIHKLQYIQHHHYLLVSSGPQQNFVQVERDWTDLPHKIQELLDDPAKARMIADNNVKVFRERYLTPAADACYWRALLLGWATASPEITDTISDPTSALNRGIRLSIQTSTKSTAKPGEFPYQVSLQTNSPTCGGSIIDPKHILTTAQCVRGMKASSIKVRAGSLRQDSGGQFVTVVKNIQHPDYDYNTAKHDIAVLELQSSLEFGPDVSAVELSASEADTPATKAKGLVGGWGATSYGRGGPTNLRFTEVSIVDHKRCVSAYSGSSGVDDVNICAGVEVGGRDAC</sequence>
<dbReference type="PANTHER" id="PTHR12203:SF107">
    <property type="entry name" value="GLYCOSYL TRANSFERASE CAP10 DOMAIN-CONTAINING PROTEIN"/>
    <property type="match status" value="1"/>
</dbReference>
<dbReference type="OrthoDB" id="202415at2759"/>
<evidence type="ECO:0000256" key="2">
    <source>
        <dbReference type="SAM" id="Phobius"/>
    </source>
</evidence>
<gene>
    <name evidence="4" type="ORF">ABOM_008360</name>
</gene>
<dbReference type="InterPro" id="IPR001254">
    <property type="entry name" value="Trypsin_dom"/>
</dbReference>
<reference evidence="4 5" key="1">
    <citation type="journal article" date="2016" name="Genome Biol. Evol.">
        <title>Draft genome sequence of an aflatoxigenic Aspergillus species, A. bombycis.</title>
        <authorList>
            <person name="Moore G.G."/>
            <person name="Mack B.M."/>
            <person name="Beltz S.B."/>
            <person name="Gilbert M.K."/>
        </authorList>
    </citation>
    <scope>NUCLEOTIDE SEQUENCE [LARGE SCALE GENOMIC DNA]</scope>
    <source>
        <strain evidence="5">NRRL 26010</strain>
    </source>
</reference>
<feature type="transmembrane region" description="Helical" evidence="2">
    <location>
        <begin position="12"/>
        <end position="32"/>
    </location>
</feature>
<dbReference type="SUPFAM" id="SSF50494">
    <property type="entry name" value="Trypsin-like serine proteases"/>
    <property type="match status" value="1"/>
</dbReference>
<keyword evidence="2" id="KW-1133">Transmembrane helix</keyword>
<dbReference type="SMART" id="SM00020">
    <property type="entry name" value="Tryp_SPc"/>
    <property type="match status" value="1"/>
</dbReference>
<feature type="domain" description="Peptidase S1" evidence="3">
    <location>
        <begin position="439"/>
        <end position="618"/>
    </location>
</feature>
<evidence type="ECO:0000313" key="5">
    <source>
        <dbReference type="Proteomes" id="UP000179179"/>
    </source>
</evidence>
<accession>A0A1F7ZT06</accession>
<dbReference type="Pfam" id="PF00089">
    <property type="entry name" value="Trypsin"/>
    <property type="match status" value="1"/>
</dbReference>
<organism evidence="4 5">
    <name type="scientific">Aspergillus bombycis</name>
    <dbReference type="NCBI Taxonomy" id="109264"/>
    <lineage>
        <taxon>Eukaryota</taxon>
        <taxon>Fungi</taxon>
        <taxon>Dikarya</taxon>
        <taxon>Ascomycota</taxon>
        <taxon>Pezizomycotina</taxon>
        <taxon>Eurotiomycetes</taxon>
        <taxon>Eurotiomycetidae</taxon>
        <taxon>Eurotiales</taxon>
        <taxon>Aspergillaceae</taxon>
        <taxon>Aspergillus</taxon>
    </lineage>
</organism>
<dbReference type="PANTHER" id="PTHR12203">
    <property type="entry name" value="KDEL LYS-ASP-GLU-LEU CONTAINING - RELATED"/>
    <property type="match status" value="1"/>
</dbReference>
<dbReference type="InterPro" id="IPR009003">
    <property type="entry name" value="Peptidase_S1_PA"/>
</dbReference>
<dbReference type="Gene3D" id="2.40.10.10">
    <property type="entry name" value="Trypsin-like serine proteases"/>
    <property type="match status" value="1"/>
</dbReference>
<proteinExistence type="predicted"/>
<protein>
    <submittedName>
        <fullName evidence="4">Endoplasmic reticulum-resident kdel protein</fullName>
    </submittedName>
</protein>
<evidence type="ECO:0000259" key="3">
    <source>
        <dbReference type="PROSITE" id="PS50240"/>
    </source>
</evidence>
<dbReference type="PROSITE" id="PS50240">
    <property type="entry name" value="TRYPSIN_DOM"/>
    <property type="match status" value="1"/>
</dbReference>
<dbReference type="GO" id="GO:0004252">
    <property type="term" value="F:serine-type endopeptidase activity"/>
    <property type="evidence" value="ECO:0007669"/>
    <property type="project" value="InterPro"/>
</dbReference>
<keyword evidence="2" id="KW-0472">Membrane</keyword>
<dbReference type="CDD" id="cd00190">
    <property type="entry name" value="Tryp_SPc"/>
    <property type="match status" value="1"/>
</dbReference>
<dbReference type="STRING" id="109264.A0A1F7ZT06"/>
<dbReference type="Pfam" id="PF05686">
    <property type="entry name" value="Glyco_transf_90"/>
    <property type="match status" value="1"/>
</dbReference>
<dbReference type="AlphaFoldDB" id="A0A1F7ZT06"/>
<name>A0A1F7ZT06_9EURO</name>
<keyword evidence="2" id="KW-0812">Transmembrane</keyword>
<dbReference type="GeneID" id="34451750"/>
<dbReference type="FunFam" id="2.40.10.10:FF:000068">
    <property type="entry name" value="transmembrane protease serine 2"/>
    <property type="match status" value="1"/>
</dbReference>
<evidence type="ECO:0000256" key="1">
    <source>
        <dbReference type="ARBA" id="ARBA00023157"/>
    </source>
</evidence>